<gene>
    <name evidence="1" type="ORF">JJB97_01535</name>
</gene>
<comment type="caution">
    <text evidence="1">The sequence shown here is derived from an EMBL/GenBank/DDBJ whole genome shotgun (WGS) entry which is preliminary data.</text>
</comment>
<protein>
    <submittedName>
        <fullName evidence="1">Uncharacterized protein</fullName>
    </submittedName>
</protein>
<dbReference type="RefSeq" id="WP_238712036.1">
    <property type="nucleotide sequence ID" value="NZ_JAEPBH010000002.1"/>
</dbReference>
<name>A0A8K0XWB5_9ENTR</name>
<proteinExistence type="predicted"/>
<reference evidence="1" key="1">
    <citation type="submission" date="2021-01" db="EMBL/GenBank/DDBJ databases">
        <title>Intestinitalea alba gen. nov., sp. nov., a novel genus of the family Enterobacteriaceae, isolated from the gut of the plastic-eating mealworm Tenebrio molitor L.</title>
        <authorList>
            <person name="Yang Y."/>
        </authorList>
    </citation>
    <scope>NUCLEOTIDE SEQUENCE</scope>
    <source>
        <strain evidence="1">BIT-L3</strain>
    </source>
</reference>
<dbReference type="EMBL" id="JAEPBH010000002">
    <property type="protein sequence ID" value="MBK4714032.1"/>
    <property type="molecule type" value="Genomic_DNA"/>
</dbReference>
<organism evidence="1 2">
    <name type="scientific">Tenebrionibacter intestinalis</name>
    <dbReference type="NCBI Taxonomy" id="2799638"/>
    <lineage>
        <taxon>Bacteria</taxon>
        <taxon>Pseudomonadati</taxon>
        <taxon>Pseudomonadota</taxon>
        <taxon>Gammaproteobacteria</taxon>
        <taxon>Enterobacterales</taxon>
        <taxon>Enterobacteriaceae</taxon>
        <taxon>Tenebrionibacter/Tenebrionicola group</taxon>
        <taxon>Tenebrionibacter</taxon>
    </lineage>
</organism>
<keyword evidence="2" id="KW-1185">Reference proteome</keyword>
<accession>A0A8K0XWB5</accession>
<dbReference type="AlphaFoldDB" id="A0A8K0XWB5"/>
<sequence length="88" mass="9232">MGKVTVPPGLEKTVFTMRGLSRLAQPYANGYSEPALMADGLDVVQQRGDGLVAVFAPSLSSTRALTRPAALMDTVGLLTLPAGCRLSR</sequence>
<evidence type="ECO:0000313" key="2">
    <source>
        <dbReference type="Proteomes" id="UP000659047"/>
    </source>
</evidence>
<evidence type="ECO:0000313" key="1">
    <source>
        <dbReference type="EMBL" id="MBK4714032.1"/>
    </source>
</evidence>
<dbReference type="Proteomes" id="UP000659047">
    <property type="component" value="Unassembled WGS sequence"/>
</dbReference>